<dbReference type="AlphaFoldDB" id="A0A1Q2MF43"/>
<proteinExistence type="predicted"/>
<gene>
    <name evidence="2" type="ORF">SMSP2_01644</name>
</gene>
<name>A0A1Q2MF43_9BACT</name>
<evidence type="ECO:0000256" key="1">
    <source>
        <dbReference type="SAM" id="Phobius"/>
    </source>
</evidence>
<dbReference type="KEGG" id="pbas:SMSP2_01644"/>
<keyword evidence="1" id="KW-1133">Transmembrane helix</keyword>
<evidence type="ECO:0000313" key="3">
    <source>
        <dbReference type="Proteomes" id="UP000188181"/>
    </source>
</evidence>
<dbReference type="RefSeq" id="WP_186804646.1">
    <property type="nucleotide sequence ID" value="NZ_CP019646.1"/>
</dbReference>
<sequence length="48" mass="5212">MAKQVKKSAPNDVYTALIGSALMVTLATAVFVAIRCYSQYGSIFKIIE</sequence>
<dbReference type="Proteomes" id="UP000188181">
    <property type="component" value="Chromosome"/>
</dbReference>
<organism evidence="2 3">
    <name type="scientific">Limihaloglobus sulfuriphilus</name>
    <dbReference type="NCBI Taxonomy" id="1851148"/>
    <lineage>
        <taxon>Bacteria</taxon>
        <taxon>Pseudomonadati</taxon>
        <taxon>Planctomycetota</taxon>
        <taxon>Phycisphaerae</taxon>
        <taxon>Sedimentisphaerales</taxon>
        <taxon>Sedimentisphaeraceae</taxon>
        <taxon>Limihaloglobus</taxon>
    </lineage>
</organism>
<dbReference type="EMBL" id="CP019646">
    <property type="protein sequence ID" value="AQQ71274.1"/>
    <property type="molecule type" value="Genomic_DNA"/>
</dbReference>
<accession>A0A1Q2MF43</accession>
<reference evidence="3" key="1">
    <citation type="submission" date="2017-02" db="EMBL/GenBank/DDBJ databases">
        <title>Comparative genomics and description of representatives of a novel lineage of planctomycetes thriving in anoxic sediments.</title>
        <authorList>
            <person name="Spring S."/>
            <person name="Bunk B."/>
            <person name="Sproer C."/>
        </authorList>
    </citation>
    <scope>NUCLEOTIDE SEQUENCE [LARGE SCALE GENOMIC DNA]</scope>
    <source>
        <strain evidence="3">SM-Chi-D1</strain>
    </source>
</reference>
<protein>
    <submittedName>
        <fullName evidence="2">Uncharacterized protein</fullName>
    </submittedName>
</protein>
<keyword evidence="1" id="KW-0472">Membrane</keyword>
<keyword evidence="1" id="KW-0812">Transmembrane</keyword>
<evidence type="ECO:0000313" key="2">
    <source>
        <dbReference type="EMBL" id="AQQ71274.1"/>
    </source>
</evidence>
<keyword evidence="3" id="KW-1185">Reference proteome</keyword>
<feature type="transmembrane region" description="Helical" evidence="1">
    <location>
        <begin position="13"/>
        <end position="34"/>
    </location>
</feature>
<dbReference type="STRING" id="1851148.SMSP2_01644"/>